<proteinExistence type="inferred from homology"/>
<comment type="similarity">
    <text evidence="2 9">Belongs to the chondroitin N-acetylgalactosaminyltransferase family.</text>
</comment>
<protein>
    <recommendedName>
        <fullName evidence="9">Hexosyltransferase</fullName>
        <ecNumber evidence="9">2.4.1.-</ecNumber>
    </recommendedName>
</protein>
<sequence length="158" mass="17229">MDRNLTCSCWDSSSTCLPFSFRSKSTAVNWNQPVLVGQPAEDGSGRCSLEAGVILSNPAMQKLIQQRHACNLLASGSDADQLAFEKCLQLATNLSCVSEYQGQTYNVWHVDGTQTAHDAIDKWRAHEAFNKSIAVTKLLSDADASALHDHFVSVEVAK</sequence>
<reference evidence="10 11" key="1">
    <citation type="submission" date="2018-11" db="EMBL/GenBank/DDBJ databases">
        <authorList>
            <consortium name="Pathogen Informatics"/>
        </authorList>
    </citation>
    <scope>NUCLEOTIDE SEQUENCE [LARGE SCALE GENOMIC DNA]</scope>
</reference>
<evidence type="ECO:0000313" key="11">
    <source>
        <dbReference type="Proteomes" id="UP000271889"/>
    </source>
</evidence>
<evidence type="ECO:0000256" key="2">
    <source>
        <dbReference type="ARBA" id="ARBA00009239"/>
    </source>
</evidence>
<comment type="subcellular location">
    <subcellularLocation>
        <location evidence="1 9">Golgi apparatus</location>
        <location evidence="1 9">Golgi stack membrane</location>
        <topology evidence="1 9">Single-pass type II membrane protein</topology>
    </subcellularLocation>
</comment>
<dbReference type="Proteomes" id="UP000271889">
    <property type="component" value="Unassembled WGS sequence"/>
</dbReference>
<dbReference type="OrthoDB" id="9985088at2759"/>
<evidence type="ECO:0000256" key="3">
    <source>
        <dbReference type="ARBA" id="ARBA00022679"/>
    </source>
</evidence>
<dbReference type="InterPro" id="IPR051227">
    <property type="entry name" value="CS_glycosyltransferase"/>
</dbReference>
<dbReference type="EC" id="2.4.1.-" evidence="9"/>
<dbReference type="GO" id="GO:0032580">
    <property type="term" value="C:Golgi cisterna membrane"/>
    <property type="evidence" value="ECO:0007669"/>
    <property type="project" value="UniProtKB-SubCell"/>
</dbReference>
<keyword evidence="5 9" id="KW-0735">Signal-anchor</keyword>
<keyword evidence="8" id="KW-0472">Membrane</keyword>
<keyword evidence="4" id="KW-0812">Transmembrane</keyword>
<evidence type="ECO:0000256" key="7">
    <source>
        <dbReference type="ARBA" id="ARBA00023034"/>
    </source>
</evidence>
<evidence type="ECO:0000256" key="1">
    <source>
        <dbReference type="ARBA" id="ARBA00004447"/>
    </source>
</evidence>
<dbReference type="EMBL" id="UYRV01122243">
    <property type="protein sequence ID" value="VDN33149.1"/>
    <property type="molecule type" value="Genomic_DNA"/>
</dbReference>
<evidence type="ECO:0000256" key="9">
    <source>
        <dbReference type="RuleBase" id="RU364016"/>
    </source>
</evidence>
<evidence type="ECO:0000256" key="4">
    <source>
        <dbReference type="ARBA" id="ARBA00022692"/>
    </source>
</evidence>
<keyword evidence="11" id="KW-1185">Reference proteome</keyword>
<gene>
    <name evidence="10" type="ORF">CGOC_LOCUS12311</name>
</gene>
<dbReference type="PANTHER" id="PTHR12369:SF13">
    <property type="entry name" value="HEXOSYLTRANSFERASE"/>
    <property type="match status" value="1"/>
</dbReference>
<dbReference type="GO" id="GO:0047238">
    <property type="term" value="F:glucuronosyl-N-acetylgalactosaminyl-proteoglycan 4-beta-N-acetylgalactosaminyltransferase activity"/>
    <property type="evidence" value="ECO:0007669"/>
    <property type="project" value="TreeGrafter"/>
</dbReference>
<accession>A0A3P7QUD0</accession>
<name>A0A3P7QUD0_CYLGO</name>
<dbReference type="InterPro" id="IPR008428">
    <property type="entry name" value="Chond_GalNAc"/>
</dbReference>
<keyword evidence="7 9" id="KW-0333">Golgi apparatus</keyword>
<dbReference type="AlphaFoldDB" id="A0A3P7QUD0"/>
<keyword evidence="3 9" id="KW-0808">Transferase</keyword>
<keyword evidence="6" id="KW-1133">Transmembrane helix</keyword>
<evidence type="ECO:0000256" key="6">
    <source>
        <dbReference type="ARBA" id="ARBA00022989"/>
    </source>
</evidence>
<dbReference type="Pfam" id="PF05679">
    <property type="entry name" value="CHGN"/>
    <property type="match status" value="1"/>
</dbReference>
<evidence type="ECO:0000256" key="8">
    <source>
        <dbReference type="ARBA" id="ARBA00023136"/>
    </source>
</evidence>
<evidence type="ECO:0000313" key="10">
    <source>
        <dbReference type="EMBL" id="VDN33149.1"/>
    </source>
</evidence>
<evidence type="ECO:0000256" key="5">
    <source>
        <dbReference type="ARBA" id="ARBA00022968"/>
    </source>
</evidence>
<organism evidence="10 11">
    <name type="scientific">Cylicostephanus goldi</name>
    <name type="common">Nematode worm</name>
    <dbReference type="NCBI Taxonomy" id="71465"/>
    <lineage>
        <taxon>Eukaryota</taxon>
        <taxon>Metazoa</taxon>
        <taxon>Ecdysozoa</taxon>
        <taxon>Nematoda</taxon>
        <taxon>Chromadorea</taxon>
        <taxon>Rhabditida</taxon>
        <taxon>Rhabditina</taxon>
        <taxon>Rhabditomorpha</taxon>
        <taxon>Strongyloidea</taxon>
        <taxon>Strongylidae</taxon>
        <taxon>Cylicostephanus</taxon>
    </lineage>
</organism>
<dbReference type="PANTHER" id="PTHR12369">
    <property type="entry name" value="CHONDROITIN SYNTHASE"/>
    <property type="match status" value="1"/>
</dbReference>